<name>A0A9P6MD81_9FUNG</name>
<keyword evidence="2" id="KW-1185">Reference proteome</keyword>
<organism evidence="1 2">
    <name type="scientific">Modicella reniformis</name>
    <dbReference type="NCBI Taxonomy" id="1440133"/>
    <lineage>
        <taxon>Eukaryota</taxon>
        <taxon>Fungi</taxon>
        <taxon>Fungi incertae sedis</taxon>
        <taxon>Mucoromycota</taxon>
        <taxon>Mortierellomycotina</taxon>
        <taxon>Mortierellomycetes</taxon>
        <taxon>Mortierellales</taxon>
        <taxon>Mortierellaceae</taxon>
        <taxon>Modicella</taxon>
    </lineage>
</organism>
<comment type="caution">
    <text evidence="1">The sequence shown here is derived from an EMBL/GenBank/DDBJ whole genome shotgun (WGS) entry which is preliminary data.</text>
</comment>
<dbReference type="EMBL" id="JAAAHW010001939">
    <property type="protein sequence ID" value="KAF9993129.1"/>
    <property type="molecule type" value="Genomic_DNA"/>
</dbReference>
<evidence type="ECO:0000313" key="1">
    <source>
        <dbReference type="EMBL" id="KAF9993129.1"/>
    </source>
</evidence>
<feature type="non-terminal residue" evidence="1">
    <location>
        <position position="1"/>
    </location>
</feature>
<reference evidence="1" key="1">
    <citation type="journal article" date="2020" name="Fungal Divers.">
        <title>Resolving the Mortierellaceae phylogeny through synthesis of multi-gene phylogenetics and phylogenomics.</title>
        <authorList>
            <person name="Vandepol N."/>
            <person name="Liber J."/>
            <person name="Desiro A."/>
            <person name="Na H."/>
            <person name="Kennedy M."/>
            <person name="Barry K."/>
            <person name="Grigoriev I.V."/>
            <person name="Miller A.N."/>
            <person name="O'Donnell K."/>
            <person name="Stajich J.E."/>
            <person name="Bonito G."/>
        </authorList>
    </citation>
    <scope>NUCLEOTIDE SEQUENCE</scope>
    <source>
        <strain evidence="1">MES-2147</strain>
    </source>
</reference>
<accession>A0A9P6MD81</accession>
<proteinExistence type="predicted"/>
<dbReference type="OrthoDB" id="10410278at2759"/>
<protein>
    <submittedName>
        <fullName evidence="1">Uncharacterized protein</fullName>
    </submittedName>
</protein>
<feature type="non-terminal residue" evidence="1">
    <location>
        <position position="68"/>
    </location>
</feature>
<sequence length="68" mass="7845">ETITTPRGSSIHSLFPKQLDFLSPSSPRRVELDQFKRRLQFKSGARSGVMLTDAYKSLERTEKIKEFT</sequence>
<dbReference type="Proteomes" id="UP000749646">
    <property type="component" value="Unassembled WGS sequence"/>
</dbReference>
<gene>
    <name evidence="1" type="ORF">BGZ65_011401</name>
</gene>
<evidence type="ECO:0000313" key="2">
    <source>
        <dbReference type="Proteomes" id="UP000749646"/>
    </source>
</evidence>
<dbReference type="AlphaFoldDB" id="A0A9P6MD81"/>